<dbReference type="AlphaFoldDB" id="A0A7W9KC67"/>
<name>A0A7W9KC67_9PSEU</name>
<keyword evidence="3" id="KW-1185">Reference proteome</keyword>
<gene>
    <name evidence="2" type="ORF">BJ998_001022</name>
</gene>
<sequence>MFDQARVSRDDNTRHRARTKIGAPGNGRKEMNRIRAAAGAFLRQLTGTNSDRDRLAILTRGVVTEIVEIPRKASHAVALSGVDAHLVSISTRRPAVRPAGGSAVARDDGRPADTTASGESPTR</sequence>
<dbReference type="EMBL" id="JACHIR010000001">
    <property type="protein sequence ID" value="MBB5889826.1"/>
    <property type="molecule type" value="Genomic_DNA"/>
</dbReference>
<evidence type="ECO:0000256" key="1">
    <source>
        <dbReference type="SAM" id="MobiDB-lite"/>
    </source>
</evidence>
<proteinExistence type="predicted"/>
<comment type="caution">
    <text evidence="2">The sequence shown here is derived from an EMBL/GenBank/DDBJ whole genome shotgun (WGS) entry which is preliminary data.</text>
</comment>
<feature type="region of interest" description="Disordered" evidence="1">
    <location>
        <begin position="93"/>
        <end position="123"/>
    </location>
</feature>
<dbReference type="Proteomes" id="UP000585638">
    <property type="component" value="Unassembled WGS sequence"/>
</dbReference>
<accession>A0A7W9KC67</accession>
<dbReference type="RefSeq" id="WP_184858916.1">
    <property type="nucleotide sequence ID" value="NZ_BAAAWY010000008.1"/>
</dbReference>
<organism evidence="2 3">
    <name type="scientific">Kutzneria kofuensis</name>
    <dbReference type="NCBI Taxonomy" id="103725"/>
    <lineage>
        <taxon>Bacteria</taxon>
        <taxon>Bacillati</taxon>
        <taxon>Actinomycetota</taxon>
        <taxon>Actinomycetes</taxon>
        <taxon>Pseudonocardiales</taxon>
        <taxon>Pseudonocardiaceae</taxon>
        <taxon>Kutzneria</taxon>
    </lineage>
</organism>
<reference evidence="2 3" key="1">
    <citation type="submission" date="2020-08" db="EMBL/GenBank/DDBJ databases">
        <title>Sequencing the genomes of 1000 actinobacteria strains.</title>
        <authorList>
            <person name="Klenk H.-P."/>
        </authorList>
    </citation>
    <scope>NUCLEOTIDE SEQUENCE [LARGE SCALE GENOMIC DNA]</scope>
    <source>
        <strain evidence="2 3">DSM 43851</strain>
    </source>
</reference>
<evidence type="ECO:0000313" key="3">
    <source>
        <dbReference type="Proteomes" id="UP000585638"/>
    </source>
</evidence>
<protein>
    <submittedName>
        <fullName evidence="2">Uncharacterized protein</fullName>
    </submittedName>
</protein>
<feature type="region of interest" description="Disordered" evidence="1">
    <location>
        <begin position="1"/>
        <end position="28"/>
    </location>
</feature>
<evidence type="ECO:0000313" key="2">
    <source>
        <dbReference type="EMBL" id="MBB5889826.1"/>
    </source>
</evidence>
<feature type="compositionally biased region" description="Polar residues" evidence="1">
    <location>
        <begin position="114"/>
        <end position="123"/>
    </location>
</feature>
<feature type="compositionally biased region" description="Basic and acidic residues" evidence="1">
    <location>
        <begin position="1"/>
        <end position="14"/>
    </location>
</feature>